<dbReference type="RefSeq" id="WP_112142073.1">
    <property type="nucleotide sequence ID" value="NZ_PGTO01000001.1"/>
</dbReference>
<organism evidence="1 2">
    <name type="scientific">Paramagnetospirillum kuznetsovii</name>
    <dbReference type="NCBI Taxonomy" id="2053833"/>
    <lineage>
        <taxon>Bacteria</taxon>
        <taxon>Pseudomonadati</taxon>
        <taxon>Pseudomonadota</taxon>
        <taxon>Alphaproteobacteria</taxon>
        <taxon>Rhodospirillales</taxon>
        <taxon>Magnetospirillaceae</taxon>
        <taxon>Paramagnetospirillum</taxon>
    </lineage>
</organism>
<keyword evidence="2" id="KW-1185">Reference proteome</keyword>
<dbReference type="EMBL" id="PGTO01000001">
    <property type="protein sequence ID" value="RAU23843.1"/>
    <property type="molecule type" value="Genomic_DNA"/>
</dbReference>
<dbReference type="Proteomes" id="UP000251075">
    <property type="component" value="Unassembled WGS sequence"/>
</dbReference>
<accession>A0A364P3E2</accession>
<evidence type="ECO:0000313" key="1">
    <source>
        <dbReference type="EMBL" id="RAU23843.1"/>
    </source>
</evidence>
<proteinExistence type="predicted"/>
<evidence type="ECO:0000313" key="2">
    <source>
        <dbReference type="Proteomes" id="UP000251075"/>
    </source>
</evidence>
<protein>
    <submittedName>
        <fullName evidence="1">Uncharacterized protein</fullName>
    </submittedName>
</protein>
<name>A0A364P3E2_9PROT</name>
<sequence length="134" mass="14509">MDGLWKRPAAGRPIDIPWDHASTQDRFDAAVFTITSRIIERNTRVDIAVADHLSAASTWTGDLYVSPDLIICVADCLRIIDGLASDTRSRASVLDAMVGAWTGMGPSQKRLDQKAATRIQSCVGTIRRAAALQG</sequence>
<gene>
    <name evidence="1" type="ORF">CU669_01805</name>
</gene>
<dbReference type="OrthoDB" id="7359736at2"/>
<reference evidence="1 2" key="1">
    <citation type="submission" date="2017-11" db="EMBL/GenBank/DDBJ databases">
        <title>Draft genome sequence of magnetotactic bacterium Magnetospirillum kuznetsovii LBB-42.</title>
        <authorList>
            <person name="Grouzdev D.S."/>
            <person name="Rysina M.S."/>
            <person name="Baslerov R.V."/>
            <person name="Koziaeva V."/>
        </authorList>
    </citation>
    <scope>NUCLEOTIDE SEQUENCE [LARGE SCALE GENOMIC DNA]</scope>
    <source>
        <strain evidence="1 2">LBB-42</strain>
    </source>
</reference>
<dbReference type="AlphaFoldDB" id="A0A364P3E2"/>
<comment type="caution">
    <text evidence="1">The sequence shown here is derived from an EMBL/GenBank/DDBJ whole genome shotgun (WGS) entry which is preliminary data.</text>
</comment>